<keyword evidence="3" id="KW-0804">Transcription</keyword>
<evidence type="ECO:0000256" key="3">
    <source>
        <dbReference type="ARBA" id="ARBA00023163"/>
    </source>
</evidence>
<dbReference type="InterPro" id="IPR016032">
    <property type="entry name" value="Sig_transdc_resp-reg_C-effctor"/>
</dbReference>
<dbReference type="Gene3D" id="1.10.10.10">
    <property type="entry name" value="Winged helix-like DNA-binding domain superfamily/Winged helix DNA-binding domain"/>
    <property type="match status" value="1"/>
</dbReference>
<dbReference type="GO" id="GO:0006355">
    <property type="term" value="P:regulation of DNA-templated transcription"/>
    <property type="evidence" value="ECO:0007669"/>
    <property type="project" value="InterPro"/>
</dbReference>
<protein>
    <submittedName>
        <fullName evidence="5">AAA ATPase domain-containing protein</fullName>
    </submittedName>
</protein>
<gene>
    <name evidence="5" type="ORF">SAMN04488563_2626</name>
</gene>
<dbReference type="Pfam" id="PF00196">
    <property type="entry name" value="GerE"/>
    <property type="match status" value="1"/>
</dbReference>
<dbReference type="InterPro" id="IPR041664">
    <property type="entry name" value="AAA_16"/>
</dbReference>
<evidence type="ECO:0000259" key="4">
    <source>
        <dbReference type="PROSITE" id="PS50043"/>
    </source>
</evidence>
<keyword evidence="6" id="KW-1185">Reference proteome</keyword>
<dbReference type="SMART" id="SM00421">
    <property type="entry name" value="HTH_LUXR"/>
    <property type="match status" value="1"/>
</dbReference>
<feature type="domain" description="HTH luxR-type" evidence="4">
    <location>
        <begin position="793"/>
        <end position="857"/>
    </location>
</feature>
<dbReference type="InterPro" id="IPR000792">
    <property type="entry name" value="Tscrpt_reg_LuxR_C"/>
</dbReference>
<dbReference type="InterPro" id="IPR036388">
    <property type="entry name" value="WH-like_DNA-bd_sf"/>
</dbReference>
<keyword evidence="2" id="KW-0238">DNA-binding</keyword>
<dbReference type="STRING" id="419479.SAMN04488563_2626"/>
<dbReference type="EMBL" id="LT629791">
    <property type="protein sequence ID" value="SDU54991.1"/>
    <property type="molecule type" value="Genomic_DNA"/>
</dbReference>
<dbReference type="Pfam" id="PF13191">
    <property type="entry name" value="AAA_16"/>
    <property type="match status" value="1"/>
</dbReference>
<dbReference type="AlphaFoldDB" id="A0A1H2JFU2"/>
<dbReference type="SUPFAM" id="SSF46894">
    <property type="entry name" value="C-terminal effector domain of the bipartite response regulators"/>
    <property type="match status" value="1"/>
</dbReference>
<keyword evidence="1" id="KW-0805">Transcription regulation</keyword>
<dbReference type="PROSITE" id="PS50043">
    <property type="entry name" value="HTH_LUXR_2"/>
    <property type="match status" value="1"/>
</dbReference>
<evidence type="ECO:0000256" key="2">
    <source>
        <dbReference type="ARBA" id="ARBA00023125"/>
    </source>
</evidence>
<accession>A0A1H2JFU2</accession>
<name>A0A1H2JFU2_9ACTN</name>
<dbReference type="GO" id="GO:0003677">
    <property type="term" value="F:DNA binding"/>
    <property type="evidence" value="ECO:0007669"/>
    <property type="project" value="UniProtKB-KW"/>
</dbReference>
<dbReference type="PANTHER" id="PTHR44688:SF16">
    <property type="entry name" value="DNA-BINDING TRANSCRIPTIONAL ACTIVATOR DEVR_DOSR"/>
    <property type="match status" value="1"/>
</dbReference>
<evidence type="ECO:0000256" key="1">
    <source>
        <dbReference type="ARBA" id="ARBA00023015"/>
    </source>
</evidence>
<dbReference type="InterPro" id="IPR027417">
    <property type="entry name" value="P-loop_NTPase"/>
</dbReference>
<organism evidence="5 6">
    <name type="scientific">Jiangella alkaliphila</name>
    <dbReference type="NCBI Taxonomy" id="419479"/>
    <lineage>
        <taxon>Bacteria</taxon>
        <taxon>Bacillati</taxon>
        <taxon>Actinomycetota</taxon>
        <taxon>Actinomycetes</taxon>
        <taxon>Jiangellales</taxon>
        <taxon>Jiangellaceae</taxon>
        <taxon>Jiangella</taxon>
    </lineage>
</organism>
<dbReference type="PRINTS" id="PR00038">
    <property type="entry name" value="HTHLUXR"/>
</dbReference>
<dbReference type="PANTHER" id="PTHR44688">
    <property type="entry name" value="DNA-BINDING TRANSCRIPTIONAL ACTIVATOR DEVR_DOSR"/>
    <property type="match status" value="1"/>
</dbReference>
<dbReference type="SUPFAM" id="SSF52540">
    <property type="entry name" value="P-loop containing nucleoside triphosphate hydrolases"/>
    <property type="match status" value="1"/>
</dbReference>
<dbReference type="OrthoDB" id="3197423at2"/>
<dbReference type="CDD" id="cd06170">
    <property type="entry name" value="LuxR_C_like"/>
    <property type="match status" value="1"/>
</dbReference>
<reference evidence="6" key="1">
    <citation type="submission" date="2016-10" db="EMBL/GenBank/DDBJ databases">
        <authorList>
            <person name="Varghese N."/>
            <person name="Submissions S."/>
        </authorList>
    </citation>
    <scope>NUCLEOTIDE SEQUENCE [LARGE SCALE GENOMIC DNA]</scope>
    <source>
        <strain evidence="6">DSM 45079</strain>
    </source>
</reference>
<evidence type="ECO:0000313" key="6">
    <source>
        <dbReference type="Proteomes" id="UP000182977"/>
    </source>
</evidence>
<sequence length="857" mass="91268">MHATHALSHWPLVGRYDEYAAALQVLTGDDSSTGYGALLIGESGVGKSTLASRLEDAVADTAYVVTVTSPSRAQPVMLGALAPLLTDVAAHADTSPISVFQAAADRLGRDAGGRPVVLRVEDGHLLDGASAGVLRMLATSKKARLLVTSRPNPAIPDDLLALWKDGGLRWIDVAPLDRAETTLLLREALGGVVGRDTDRRMWEASLGNPLYLRELVRSALSREELLNNHGVWTWTGPVVPGRLIELVTAELRRRPDGEREVLEIVSLAESLPLPLLFELADTGAVDSLVEAGMLVVDNAAAPPSARLSHPVYGEAIRSLVPPGRRRVLRERVVRHLPAPHDASLPDLMRWVSWALEAGSVPEPGLLVEAAALANRLQQPADARRFADLALLADPDDGVVAAALAERARAHRVLGAVDRAQADLVQLHALPAEVLTPPLEAHAAITGADVLFHGQADPVAAVRLLDEALPRVSACPQSSAVLRGHRLAVLMNAGGTGDALDEAVEFLSDNTLPLLARIQLAAPVQLSLARAGRVAEALRLGERYMDAARESQSEATAFLMPLRAAMEVIRLFAGDVDTAERMHADESDLDIGHVHHHRNVPGLVEGQIAMARGRWSEASGHLSGAIAALREADPRGLLPAVLALAAESAVWVGDLDEAARFREEALRQPVHESSTMFGRRRRTLLWVGLARRESDAVDRAMDAADAAAKAHLPPAELDSLHVALLGLADGLPTARELTLAAVADRMSASAKQCDGLTRADAMAGYARALADGDAELVPAFEATLAGFGIWTNPPRQQTIALTRREQEIAPLAAAGISSRDIARRLTISTRTVESHLARIYAKLGITSRAELPAALSGR</sequence>
<dbReference type="PROSITE" id="PS00622">
    <property type="entry name" value="HTH_LUXR_1"/>
    <property type="match status" value="1"/>
</dbReference>
<proteinExistence type="predicted"/>
<dbReference type="RefSeq" id="WP_046772978.1">
    <property type="nucleotide sequence ID" value="NZ_LBMC01000091.1"/>
</dbReference>
<evidence type="ECO:0000313" key="5">
    <source>
        <dbReference type="EMBL" id="SDU54991.1"/>
    </source>
</evidence>
<dbReference type="Proteomes" id="UP000182977">
    <property type="component" value="Chromosome I"/>
</dbReference>